<feature type="region of interest" description="Disordered" evidence="1">
    <location>
        <begin position="86"/>
        <end position="114"/>
    </location>
</feature>
<dbReference type="PANTHER" id="PTHR31827:SF1">
    <property type="entry name" value="EMB|CAB89363.1"/>
    <property type="match status" value="1"/>
</dbReference>
<protein>
    <recommendedName>
        <fullName evidence="2">WRKY19-like zinc finger domain-containing protein</fullName>
    </recommendedName>
</protein>
<feature type="domain" description="WRKY19-like zinc finger" evidence="2">
    <location>
        <begin position="199"/>
        <end position="222"/>
    </location>
</feature>
<dbReference type="EMBL" id="CANTFL010000416">
    <property type="protein sequence ID" value="CAI5722237.1"/>
    <property type="molecule type" value="Genomic_DNA"/>
</dbReference>
<gene>
    <name evidence="3" type="ORF">HBR001_LOCUS2820</name>
</gene>
<dbReference type="PANTHER" id="PTHR31827">
    <property type="entry name" value="EMB|CAB89363.1"/>
    <property type="match status" value="1"/>
</dbReference>
<evidence type="ECO:0000313" key="3">
    <source>
        <dbReference type="EMBL" id="CAI5722237.1"/>
    </source>
</evidence>
<comment type="caution">
    <text evidence="3">The sequence shown here is derived from an EMBL/GenBank/DDBJ whole genome shotgun (WGS) entry which is preliminary data.</text>
</comment>
<organism evidence="3 4">
    <name type="scientific">Hyaloperonospora brassicae</name>
    <name type="common">Brassica downy mildew</name>
    <name type="synonym">Peronospora brassicae</name>
    <dbReference type="NCBI Taxonomy" id="162125"/>
    <lineage>
        <taxon>Eukaryota</taxon>
        <taxon>Sar</taxon>
        <taxon>Stramenopiles</taxon>
        <taxon>Oomycota</taxon>
        <taxon>Peronosporomycetes</taxon>
        <taxon>Peronosporales</taxon>
        <taxon>Peronosporaceae</taxon>
        <taxon>Hyaloperonospora</taxon>
    </lineage>
</organism>
<name>A0AAV0TJR6_HYABA</name>
<dbReference type="AlphaFoldDB" id="A0AAV0TJR6"/>
<proteinExistence type="predicted"/>
<dbReference type="InterPro" id="IPR056866">
    <property type="entry name" value="Znf_WRKY19"/>
</dbReference>
<feature type="compositionally biased region" description="Low complexity" evidence="1">
    <location>
        <begin position="94"/>
        <end position="105"/>
    </location>
</feature>
<evidence type="ECO:0000256" key="1">
    <source>
        <dbReference type="SAM" id="MobiDB-lite"/>
    </source>
</evidence>
<keyword evidence="4" id="KW-1185">Reference proteome</keyword>
<evidence type="ECO:0000313" key="4">
    <source>
        <dbReference type="Proteomes" id="UP001162031"/>
    </source>
</evidence>
<evidence type="ECO:0000259" key="2">
    <source>
        <dbReference type="Pfam" id="PF24906"/>
    </source>
</evidence>
<reference evidence="3" key="1">
    <citation type="submission" date="2022-12" db="EMBL/GenBank/DDBJ databases">
        <authorList>
            <person name="Webb A."/>
        </authorList>
    </citation>
    <scope>NUCLEOTIDE SEQUENCE</scope>
    <source>
        <strain evidence="3">Hp1</strain>
    </source>
</reference>
<sequence length="253" mass="26957">MATKTHLAFILNPVEGSPPLPPPLLLPLQQNGYNMPLKSLQSAVDWQQEQVVVGAPRGQRDLDLVPSASDRLRPYKRLCTVQSLPTVSSPTTVDSCTSAATSSESESSDVDSPETTTRALMALKKKPHLCHEKGCKSLAVSRQSCVRHGGGSRCTVSGCTNGAKLRNRCFQHGGSTTCLAAGCTSKAKRYGYCWSHGGGRICTAAGCNKVAAQGGSCWAHGGGNRCKVESCSKRSYRKYDYYCEVHAAVGCQA</sequence>
<accession>A0AAV0TJR6</accession>
<dbReference type="Proteomes" id="UP001162031">
    <property type="component" value="Unassembled WGS sequence"/>
</dbReference>
<dbReference type="Pfam" id="PF24906">
    <property type="entry name" value="Zf_WRKY19"/>
    <property type="match status" value="1"/>
</dbReference>